<dbReference type="Proteomes" id="UP000886819">
    <property type="component" value="Unassembled WGS sequence"/>
</dbReference>
<proteinExistence type="predicted"/>
<feature type="chain" id="PRO_5038403592" description="Lipoprotein" evidence="2">
    <location>
        <begin position="28"/>
        <end position="556"/>
    </location>
</feature>
<organism evidence="3 4">
    <name type="scientific">Candidatus Avichristensenella intestinipullorum</name>
    <dbReference type="NCBI Taxonomy" id="2840693"/>
    <lineage>
        <taxon>Bacteria</taxon>
        <taxon>Bacillati</taxon>
        <taxon>Bacillota</taxon>
        <taxon>Clostridia</taxon>
        <taxon>Candidatus Avichristensenella</taxon>
    </lineage>
</organism>
<feature type="region of interest" description="Disordered" evidence="1">
    <location>
        <begin position="51"/>
        <end position="71"/>
    </location>
</feature>
<evidence type="ECO:0000256" key="1">
    <source>
        <dbReference type="SAM" id="MobiDB-lite"/>
    </source>
</evidence>
<evidence type="ECO:0008006" key="5">
    <source>
        <dbReference type="Google" id="ProtNLM"/>
    </source>
</evidence>
<evidence type="ECO:0000256" key="2">
    <source>
        <dbReference type="SAM" id="SignalP"/>
    </source>
</evidence>
<reference evidence="3" key="2">
    <citation type="journal article" date="2021" name="PeerJ">
        <title>Extensive microbial diversity within the chicken gut microbiome revealed by metagenomics and culture.</title>
        <authorList>
            <person name="Gilroy R."/>
            <person name="Ravi A."/>
            <person name="Getino M."/>
            <person name="Pursley I."/>
            <person name="Horton D.L."/>
            <person name="Alikhan N.F."/>
            <person name="Baker D."/>
            <person name="Gharbi K."/>
            <person name="Hall N."/>
            <person name="Watson M."/>
            <person name="Adriaenssens E.M."/>
            <person name="Foster-Nyarko E."/>
            <person name="Jarju S."/>
            <person name="Secka A."/>
            <person name="Antonio M."/>
            <person name="Oren A."/>
            <person name="Chaudhuri R.R."/>
            <person name="La Ragione R."/>
            <person name="Hildebrand F."/>
            <person name="Pallen M.J."/>
        </authorList>
    </citation>
    <scope>NUCLEOTIDE SEQUENCE</scope>
    <source>
        <strain evidence="3">ChiHile30-977</strain>
    </source>
</reference>
<evidence type="ECO:0000313" key="4">
    <source>
        <dbReference type="Proteomes" id="UP000886819"/>
    </source>
</evidence>
<sequence length="556" mass="57967">MVSDKRKMAFCALLLAVGFLVTGCATVPPQPIGSGSSATAAPAASDAAAVGQGTAVPAENTEPVSAPAESAGVADATAPAVADAPQTVEIFYSGMPSMMGFADAPQATVYEQTAEALPACVSLCWSSAQVLFYRYSVQTDKAGMAVTRDTLLRWVGEPAFYRDEPMTNQPARVKAEGEAISTEAARLNEPVPDFFAVAGVERPAASGSLSGTPAAVAASDPAALTLIVTDLHELRMDDGALLSALNQYALEAGRTVGVAAIRSEFAGYVPEVGANGTSFVWGDEPSGSLETTLDYGDYTLGISIDPEQRQTAPRPFYVLCIGEQEAVDAYLAALSGRLQGELAANQAFRMETAVFGGAYVPQGYTMAGHMRYLSGQGVTAVADPSAPAGVALVELKASQQTRYLEWELDYTVHASDPRGASLAAEDFTFIAEAVSAQQRTVLPNLSWQIAAAQGNTVTLRLRLELPQGALSSGSYTMEIFGSLAAPDELPGSDWAADFGYDADGAQILQMEQGTLAFDGSRTLFLSRLIDTLGVANLGRLGVTSLGMVSLALTVYA</sequence>
<gene>
    <name evidence="3" type="ORF">IAA66_04190</name>
</gene>
<reference evidence="3" key="1">
    <citation type="submission" date="2020-10" db="EMBL/GenBank/DDBJ databases">
        <authorList>
            <person name="Gilroy R."/>
        </authorList>
    </citation>
    <scope>NUCLEOTIDE SEQUENCE</scope>
    <source>
        <strain evidence="3">ChiHile30-977</strain>
    </source>
</reference>
<comment type="caution">
    <text evidence="3">The sequence shown here is derived from an EMBL/GenBank/DDBJ whole genome shotgun (WGS) entry which is preliminary data.</text>
</comment>
<protein>
    <recommendedName>
        <fullName evidence="5">Lipoprotein</fullName>
    </recommendedName>
</protein>
<dbReference type="PROSITE" id="PS51257">
    <property type="entry name" value="PROKAR_LIPOPROTEIN"/>
    <property type="match status" value="1"/>
</dbReference>
<evidence type="ECO:0000313" key="3">
    <source>
        <dbReference type="EMBL" id="HIQ62772.1"/>
    </source>
</evidence>
<name>A0A9D0YVK1_9FIRM</name>
<dbReference type="AlphaFoldDB" id="A0A9D0YVK1"/>
<dbReference type="EMBL" id="DVFI01000062">
    <property type="protein sequence ID" value="HIQ62772.1"/>
    <property type="molecule type" value="Genomic_DNA"/>
</dbReference>
<feature type="signal peptide" evidence="2">
    <location>
        <begin position="1"/>
        <end position="27"/>
    </location>
</feature>
<keyword evidence="2" id="KW-0732">Signal</keyword>
<accession>A0A9D0YVK1</accession>